<feature type="domain" description="Sigma-54 factor interaction" evidence="9">
    <location>
        <begin position="264"/>
        <end position="493"/>
    </location>
</feature>
<dbReference type="InterPro" id="IPR025943">
    <property type="entry name" value="Sigma_54_int_dom_ATP-bd_2"/>
</dbReference>
<keyword evidence="1" id="KW-0547">Nucleotide-binding</keyword>
<dbReference type="InterPro" id="IPR009057">
    <property type="entry name" value="Homeodomain-like_sf"/>
</dbReference>
<dbReference type="PROSITE" id="PS50045">
    <property type="entry name" value="SIGMA54_INTERACT_4"/>
    <property type="match status" value="1"/>
</dbReference>
<sequence length="578" mass="65014">MVSEFILKNSVEKLIMEEKLFIPLIQFSSDGLILCNRKNLKILMMNNNAKTLLDLCPHEEKEKLCDILESEKIDRLLTGETINLEIGGMPVEIHSAVMGTYIWLFIVDFTDVIRIENLSQKTLELNRELIGVFHEYGDDTLMVTDSKGNIEFAGEKISKTCGVASNYFVGKNVYDVEREGIFVPSVSVKVLETKQSQVVIQKTRIGEELVSVSAPVLNEDGEIEKVVSVTRDYSTQMKISKMIAELGESEAFDHILSEQAEDKIVTCNDTMFEIKTLVKMIAPTKATVLINGETGTGKEVIARYIYSLSDRKDQPFIKVNCGTISPSIVESELFGYEEGSFTGANKGGKIGLVEAANGGTLFLDEISELPIEQQVKLLHVLQEKMLIRVGGTQEIGLDIRVIAAANKDLEEQVSLGNFREDLYYRLNVIPIRIPPLRERKEDIPLLSKHFFKRFCAAYKKDMQLSNNAVSALEEYSWPGNIRQLENTIERLVLTTPKPTITADDLPEMFKSQENRKKVKISQITRLDQAIEEVEKELIKMALDEYGTTVKAAEALGVNQSTVSRKIAQYGLKEYLDRS</sequence>
<keyword evidence="5" id="KW-0238">DNA-binding</keyword>
<dbReference type="InterPro" id="IPR030828">
    <property type="entry name" value="HTH_TyrR"/>
</dbReference>
<keyword evidence="8" id="KW-0175">Coiled coil</keyword>
<dbReference type="SUPFAM" id="SSF52540">
    <property type="entry name" value="P-loop containing nucleoside triphosphate hydrolases"/>
    <property type="match status" value="1"/>
</dbReference>
<evidence type="ECO:0000313" key="11">
    <source>
        <dbReference type="Proteomes" id="UP001524502"/>
    </source>
</evidence>
<dbReference type="InterPro" id="IPR025662">
    <property type="entry name" value="Sigma_54_int_dom_ATP-bd_1"/>
</dbReference>
<gene>
    <name evidence="10" type="ORF">NE619_17360</name>
</gene>
<evidence type="ECO:0000256" key="3">
    <source>
        <dbReference type="ARBA" id="ARBA00022840"/>
    </source>
</evidence>
<keyword evidence="2" id="KW-0058">Aromatic hydrocarbons catabolism</keyword>
<dbReference type="Pfam" id="PF18024">
    <property type="entry name" value="HTH_50"/>
    <property type="match status" value="1"/>
</dbReference>
<dbReference type="InterPro" id="IPR002078">
    <property type="entry name" value="Sigma_54_int"/>
</dbReference>
<dbReference type="CDD" id="cd00009">
    <property type="entry name" value="AAA"/>
    <property type="match status" value="1"/>
</dbReference>
<dbReference type="Proteomes" id="UP001524502">
    <property type="component" value="Unassembled WGS sequence"/>
</dbReference>
<dbReference type="Pfam" id="PF25601">
    <property type="entry name" value="AAA_lid_14"/>
    <property type="match status" value="1"/>
</dbReference>
<dbReference type="Gene3D" id="1.10.10.60">
    <property type="entry name" value="Homeodomain-like"/>
    <property type="match status" value="1"/>
</dbReference>
<dbReference type="EMBL" id="JANFXK010000032">
    <property type="protein sequence ID" value="MCQ4638500.1"/>
    <property type="molecule type" value="Genomic_DNA"/>
</dbReference>
<evidence type="ECO:0000256" key="5">
    <source>
        <dbReference type="ARBA" id="ARBA00023125"/>
    </source>
</evidence>
<dbReference type="InterPro" id="IPR058031">
    <property type="entry name" value="AAA_lid_NorR"/>
</dbReference>
<evidence type="ECO:0000256" key="1">
    <source>
        <dbReference type="ARBA" id="ARBA00022741"/>
    </source>
</evidence>
<dbReference type="Gene3D" id="1.10.8.60">
    <property type="match status" value="1"/>
</dbReference>
<keyword evidence="4" id="KW-0805">Transcription regulation</keyword>
<dbReference type="Gene3D" id="3.30.450.20">
    <property type="entry name" value="PAS domain"/>
    <property type="match status" value="1"/>
</dbReference>
<dbReference type="InterPro" id="IPR025944">
    <property type="entry name" value="Sigma_54_int_dom_CS"/>
</dbReference>
<evidence type="ECO:0000259" key="9">
    <source>
        <dbReference type="PROSITE" id="PS50045"/>
    </source>
</evidence>
<evidence type="ECO:0000256" key="7">
    <source>
        <dbReference type="ARBA" id="ARBA00029500"/>
    </source>
</evidence>
<evidence type="ECO:0000313" key="10">
    <source>
        <dbReference type="EMBL" id="MCQ4638500.1"/>
    </source>
</evidence>
<name>A0ABT1RTL0_9FIRM</name>
<protein>
    <recommendedName>
        <fullName evidence="7">HTH-type transcriptional regulatory protein TyrR</fullName>
    </recommendedName>
</protein>
<proteinExistence type="predicted"/>
<dbReference type="SUPFAM" id="SSF46689">
    <property type="entry name" value="Homeodomain-like"/>
    <property type="match status" value="1"/>
</dbReference>
<accession>A0ABT1RTL0</accession>
<comment type="caution">
    <text evidence="10">The sequence shown here is derived from an EMBL/GenBank/DDBJ whole genome shotgun (WGS) entry which is preliminary data.</text>
</comment>
<keyword evidence="3" id="KW-0067">ATP-binding</keyword>
<keyword evidence="6" id="KW-0804">Transcription</keyword>
<feature type="coiled-coil region" evidence="8">
    <location>
        <begin position="516"/>
        <end position="543"/>
    </location>
</feature>
<organism evidence="10 11">
    <name type="scientific">Anaerovorax odorimutans</name>
    <dbReference type="NCBI Taxonomy" id="109327"/>
    <lineage>
        <taxon>Bacteria</taxon>
        <taxon>Bacillati</taxon>
        <taxon>Bacillota</taxon>
        <taxon>Clostridia</taxon>
        <taxon>Peptostreptococcales</taxon>
        <taxon>Anaerovoracaceae</taxon>
        <taxon>Anaerovorax</taxon>
    </lineage>
</organism>
<evidence type="ECO:0000256" key="8">
    <source>
        <dbReference type="SAM" id="Coils"/>
    </source>
</evidence>
<dbReference type="PANTHER" id="PTHR32071">
    <property type="entry name" value="TRANSCRIPTIONAL REGULATORY PROTEIN"/>
    <property type="match status" value="1"/>
</dbReference>
<dbReference type="InterPro" id="IPR027417">
    <property type="entry name" value="P-loop_NTPase"/>
</dbReference>
<dbReference type="SMART" id="SM00382">
    <property type="entry name" value="AAA"/>
    <property type="match status" value="1"/>
</dbReference>
<dbReference type="Pfam" id="PF00158">
    <property type="entry name" value="Sigma54_activat"/>
    <property type="match status" value="1"/>
</dbReference>
<dbReference type="PROSITE" id="PS00675">
    <property type="entry name" value="SIGMA54_INTERACT_1"/>
    <property type="match status" value="1"/>
</dbReference>
<dbReference type="Gene3D" id="3.40.50.300">
    <property type="entry name" value="P-loop containing nucleotide triphosphate hydrolases"/>
    <property type="match status" value="1"/>
</dbReference>
<dbReference type="PANTHER" id="PTHR32071:SF121">
    <property type="entry name" value="SIGMA L-DEPENDENT TRANSCRIPTIONAL REGULATOR YQIR-RELATED"/>
    <property type="match status" value="1"/>
</dbReference>
<dbReference type="PROSITE" id="PS00688">
    <property type="entry name" value="SIGMA54_INTERACT_3"/>
    <property type="match status" value="1"/>
</dbReference>
<dbReference type="RefSeq" id="WP_256133700.1">
    <property type="nucleotide sequence ID" value="NZ_JANFXK010000032.1"/>
</dbReference>
<dbReference type="PROSITE" id="PS00676">
    <property type="entry name" value="SIGMA54_INTERACT_2"/>
    <property type="match status" value="1"/>
</dbReference>
<reference evidence="10 11" key="1">
    <citation type="submission" date="2022-06" db="EMBL/GenBank/DDBJ databases">
        <title>Isolation of gut microbiota from human fecal samples.</title>
        <authorList>
            <person name="Pamer E.G."/>
            <person name="Barat B."/>
            <person name="Waligurski E."/>
            <person name="Medina S."/>
            <person name="Paddock L."/>
            <person name="Mostad J."/>
        </authorList>
    </citation>
    <scope>NUCLEOTIDE SEQUENCE [LARGE SCALE GENOMIC DNA]</scope>
    <source>
        <strain evidence="10 11">SL.3.17</strain>
    </source>
</reference>
<dbReference type="InterPro" id="IPR003593">
    <property type="entry name" value="AAA+_ATPase"/>
</dbReference>
<evidence type="ECO:0000256" key="6">
    <source>
        <dbReference type="ARBA" id="ARBA00023163"/>
    </source>
</evidence>
<evidence type="ECO:0000256" key="2">
    <source>
        <dbReference type="ARBA" id="ARBA00022797"/>
    </source>
</evidence>
<keyword evidence="11" id="KW-1185">Reference proteome</keyword>
<evidence type="ECO:0000256" key="4">
    <source>
        <dbReference type="ARBA" id="ARBA00023015"/>
    </source>
</evidence>